<sequence>MKSLYLAHPWLDALLEQEDLHNGAFVEGDVAPPTSPNTSDDAENSDEGLNDNNSSLLTELKIL</sequence>
<dbReference type="OrthoDB" id="10459723at2759"/>
<accession>A0A8I3A3N8</accession>
<comment type="caution">
    <text evidence="2">The sequence shown here is derived from an EMBL/GenBank/DDBJ whole genome shotgun (WGS) entry which is preliminary data.</text>
</comment>
<evidence type="ECO:0000313" key="3">
    <source>
        <dbReference type="Proteomes" id="UP000683000"/>
    </source>
</evidence>
<name>A0A8I3A3N8_9AGAM</name>
<proteinExistence type="predicted"/>
<dbReference type="Proteomes" id="UP000683000">
    <property type="component" value="Unassembled WGS sequence"/>
</dbReference>
<organism evidence="2 3">
    <name type="scientific">Boletus reticuloceps</name>
    <dbReference type="NCBI Taxonomy" id="495285"/>
    <lineage>
        <taxon>Eukaryota</taxon>
        <taxon>Fungi</taxon>
        <taxon>Dikarya</taxon>
        <taxon>Basidiomycota</taxon>
        <taxon>Agaricomycotina</taxon>
        <taxon>Agaricomycetes</taxon>
        <taxon>Agaricomycetidae</taxon>
        <taxon>Boletales</taxon>
        <taxon>Boletineae</taxon>
        <taxon>Boletaceae</taxon>
        <taxon>Boletoideae</taxon>
        <taxon>Boletus</taxon>
    </lineage>
</organism>
<evidence type="ECO:0000256" key="1">
    <source>
        <dbReference type="SAM" id="MobiDB-lite"/>
    </source>
</evidence>
<reference evidence="2" key="1">
    <citation type="submission" date="2021-03" db="EMBL/GenBank/DDBJ databases">
        <title>Evolutionary innovations through gain and loss of genes in the ectomycorrhizal Boletales.</title>
        <authorList>
            <person name="Wu G."/>
            <person name="Miyauchi S."/>
            <person name="Morin E."/>
            <person name="Yang Z.-L."/>
            <person name="Xu J."/>
            <person name="Martin F.M."/>
        </authorList>
    </citation>
    <scope>NUCLEOTIDE SEQUENCE</scope>
    <source>
        <strain evidence="2">BR01</strain>
    </source>
</reference>
<keyword evidence="3" id="KW-1185">Reference proteome</keyword>
<evidence type="ECO:0000313" key="2">
    <source>
        <dbReference type="EMBL" id="KAG6370568.1"/>
    </source>
</evidence>
<feature type="compositionally biased region" description="Acidic residues" evidence="1">
    <location>
        <begin position="40"/>
        <end position="49"/>
    </location>
</feature>
<dbReference type="EMBL" id="JAGFBS010000048">
    <property type="protein sequence ID" value="KAG6370568.1"/>
    <property type="molecule type" value="Genomic_DNA"/>
</dbReference>
<gene>
    <name evidence="2" type="ORF">JVT61DRAFT_11364</name>
</gene>
<protein>
    <submittedName>
        <fullName evidence="2">Uncharacterized protein</fullName>
    </submittedName>
</protein>
<feature type="region of interest" description="Disordered" evidence="1">
    <location>
        <begin position="26"/>
        <end position="57"/>
    </location>
</feature>
<dbReference type="AlphaFoldDB" id="A0A8I3A3N8"/>